<dbReference type="SMART" id="SM01413">
    <property type="entry name" value="Ribosomal_S19e"/>
    <property type="match status" value="1"/>
</dbReference>
<sequence>VTTYYDVPADQLIVDLSERLHAFDAITPPEWSAHVKTGSHRERPPTQSDWWHTRAASMLRKVAKKGPIGANRIAQEYGGSKDRGVKKNKAVSGSRNISRKILQQLVESGLVDNSLNAAGTVNFGKVLTPAGHSLLDDVAHSVRNRSEERYPELKRY</sequence>
<keyword evidence="2" id="KW-0689">Ribosomal protein</keyword>
<name>A0A381W239_9ZZZZ</name>
<evidence type="ECO:0008006" key="5">
    <source>
        <dbReference type="Google" id="ProtNLM"/>
    </source>
</evidence>
<organism evidence="4">
    <name type="scientific">marine metagenome</name>
    <dbReference type="NCBI Taxonomy" id="408172"/>
    <lineage>
        <taxon>unclassified sequences</taxon>
        <taxon>metagenomes</taxon>
        <taxon>ecological metagenomes</taxon>
    </lineage>
</organism>
<gene>
    <name evidence="4" type="ORF">METZ01_LOCUS98817</name>
</gene>
<proteinExistence type="inferred from homology"/>
<dbReference type="InterPro" id="IPR001266">
    <property type="entry name" value="Ribosomal_eS19"/>
</dbReference>
<dbReference type="InterPro" id="IPR036390">
    <property type="entry name" value="WH_DNA-bd_sf"/>
</dbReference>
<dbReference type="EMBL" id="UINC01010322">
    <property type="protein sequence ID" value="SVA45963.1"/>
    <property type="molecule type" value="Genomic_DNA"/>
</dbReference>
<dbReference type="GO" id="GO:0022627">
    <property type="term" value="C:cytosolic small ribosomal subunit"/>
    <property type="evidence" value="ECO:0007669"/>
    <property type="project" value="TreeGrafter"/>
</dbReference>
<keyword evidence="3" id="KW-0687">Ribonucleoprotein</keyword>
<dbReference type="PANTHER" id="PTHR11710">
    <property type="entry name" value="40S RIBOSOMAL PROTEIN S19"/>
    <property type="match status" value="1"/>
</dbReference>
<feature type="non-terminal residue" evidence="4">
    <location>
        <position position="1"/>
    </location>
</feature>
<dbReference type="GO" id="GO:0006412">
    <property type="term" value="P:translation"/>
    <property type="evidence" value="ECO:0007669"/>
    <property type="project" value="InterPro"/>
</dbReference>
<dbReference type="GO" id="GO:0000028">
    <property type="term" value="P:ribosomal small subunit assembly"/>
    <property type="evidence" value="ECO:0007669"/>
    <property type="project" value="TreeGrafter"/>
</dbReference>
<dbReference type="PANTHER" id="PTHR11710:SF0">
    <property type="entry name" value="40S RIBOSOMAL PROTEIN S19"/>
    <property type="match status" value="1"/>
</dbReference>
<evidence type="ECO:0000256" key="2">
    <source>
        <dbReference type="ARBA" id="ARBA00022980"/>
    </source>
</evidence>
<dbReference type="SUPFAM" id="SSF46785">
    <property type="entry name" value="Winged helix' DNA-binding domain"/>
    <property type="match status" value="1"/>
</dbReference>
<dbReference type="HAMAP" id="MF_01474">
    <property type="entry name" value="Ribosomal_eS19"/>
    <property type="match status" value="1"/>
</dbReference>
<dbReference type="Pfam" id="PF01090">
    <property type="entry name" value="Ribosomal_S19e"/>
    <property type="match status" value="1"/>
</dbReference>
<dbReference type="InterPro" id="IPR036388">
    <property type="entry name" value="WH-like_DNA-bd_sf"/>
</dbReference>
<dbReference type="NCBIfam" id="NF006811">
    <property type="entry name" value="PRK09333.1"/>
    <property type="match status" value="1"/>
</dbReference>
<dbReference type="Gene3D" id="1.10.10.10">
    <property type="entry name" value="Winged helix-like DNA-binding domain superfamily/Winged helix DNA-binding domain"/>
    <property type="match status" value="1"/>
</dbReference>
<dbReference type="InterPro" id="IPR027548">
    <property type="entry name" value="Ribosomal_eS19_archaeal"/>
</dbReference>
<dbReference type="GO" id="GO:0003735">
    <property type="term" value="F:structural constituent of ribosome"/>
    <property type="evidence" value="ECO:0007669"/>
    <property type="project" value="InterPro"/>
</dbReference>
<comment type="similarity">
    <text evidence="1">Belongs to the eukaryotic ribosomal protein eS19 family.</text>
</comment>
<dbReference type="GO" id="GO:0003723">
    <property type="term" value="F:RNA binding"/>
    <property type="evidence" value="ECO:0007669"/>
    <property type="project" value="TreeGrafter"/>
</dbReference>
<reference evidence="4" key="1">
    <citation type="submission" date="2018-05" db="EMBL/GenBank/DDBJ databases">
        <authorList>
            <person name="Lanie J.A."/>
            <person name="Ng W.-L."/>
            <person name="Kazmierczak K.M."/>
            <person name="Andrzejewski T.M."/>
            <person name="Davidsen T.M."/>
            <person name="Wayne K.J."/>
            <person name="Tettelin H."/>
            <person name="Glass J.I."/>
            <person name="Rusch D."/>
            <person name="Podicherti R."/>
            <person name="Tsui H.-C.T."/>
            <person name="Winkler M.E."/>
        </authorList>
    </citation>
    <scope>NUCLEOTIDE SEQUENCE</scope>
</reference>
<protein>
    <recommendedName>
        <fullName evidence="5">30S ribosomal protein S19e</fullName>
    </recommendedName>
</protein>
<evidence type="ECO:0000256" key="3">
    <source>
        <dbReference type="ARBA" id="ARBA00023274"/>
    </source>
</evidence>
<accession>A0A381W239</accession>
<evidence type="ECO:0000256" key="1">
    <source>
        <dbReference type="ARBA" id="ARBA00010014"/>
    </source>
</evidence>
<dbReference type="AlphaFoldDB" id="A0A381W239"/>
<evidence type="ECO:0000313" key="4">
    <source>
        <dbReference type="EMBL" id="SVA45963.1"/>
    </source>
</evidence>